<accession>A0AAV4SMJ5</accession>
<dbReference type="AlphaFoldDB" id="A0AAV4SMJ5"/>
<name>A0AAV4SMJ5_CAEEX</name>
<protein>
    <submittedName>
        <fullName evidence="1">Uncharacterized protein</fullName>
    </submittedName>
</protein>
<organism evidence="1 2">
    <name type="scientific">Caerostris extrusa</name>
    <name type="common">Bark spider</name>
    <name type="synonym">Caerostris bankana</name>
    <dbReference type="NCBI Taxonomy" id="172846"/>
    <lineage>
        <taxon>Eukaryota</taxon>
        <taxon>Metazoa</taxon>
        <taxon>Ecdysozoa</taxon>
        <taxon>Arthropoda</taxon>
        <taxon>Chelicerata</taxon>
        <taxon>Arachnida</taxon>
        <taxon>Araneae</taxon>
        <taxon>Araneomorphae</taxon>
        <taxon>Entelegynae</taxon>
        <taxon>Araneoidea</taxon>
        <taxon>Araneidae</taxon>
        <taxon>Caerostris</taxon>
    </lineage>
</organism>
<sequence length="100" mass="10984">MNHSTDSLAKSSQMRKPTGCFHSLSSSVSFGELLVFECRLISVLSVEHPLIKSLDNHLHVISSTNSARDWFLLVGVKLPPEDISRFISRGSLEGFAKAAI</sequence>
<evidence type="ECO:0000313" key="1">
    <source>
        <dbReference type="EMBL" id="GIY35608.1"/>
    </source>
</evidence>
<dbReference type="Proteomes" id="UP001054945">
    <property type="component" value="Unassembled WGS sequence"/>
</dbReference>
<dbReference type="EMBL" id="BPLR01009939">
    <property type="protein sequence ID" value="GIY35608.1"/>
    <property type="molecule type" value="Genomic_DNA"/>
</dbReference>
<proteinExistence type="predicted"/>
<comment type="caution">
    <text evidence="1">The sequence shown here is derived from an EMBL/GenBank/DDBJ whole genome shotgun (WGS) entry which is preliminary data.</text>
</comment>
<evidence type="ECO:0000313" key="2">
    <source>
        <dbReference type="Proteomes" id="UP001054945"/>
    </source>
</evidence>
<reference evidence="1 2" key="1">
    <citation type="submission" date="2021-06" db="EMBL/GenBank/DDBJ databases">
        <title>Caerostris extrusa draft genome.</title>
        <authorList>
            <person name="Kono N."/>
            <person name="Arakawa K."/>
        </authorList>
    </citation>
    <scope>NUCLEOTIDE SEQUENCE [LARGE SCALE GENOMIC DNA]</scope>
</reference>
<gene>
    <name evidence="1" type="ORF">CEXT_679121</name>
</gene>
<keyword evidence="2" id="KW-1185">Reference proteome</keyword>